<evidence type="ECO:0000313" key="2">
    <source>
        <dbReference type="Proteomes" id="UP000187261"/>
    </source>
</evidence>
<dbReference type="Proteomes" id="UP000187261">
    <property type="component" value="Unassembled WGS sequence"/>
</dbReference>
<sequence>MTEGLVGEDLADGGGIQAGPSAELVYGYELVVLLVEAAPDDVHDLAAMALTAASDKLDILRVNAEPGEFRCHIADCYPTNLGYHCLCFSIVFR</sequence>
<protein>
    <submittedName>
        <fullName evidence="1">Uncharacterized protein</fullName>
    </submittedName>
</protein>
<organism evidence="1 2">
    <name type="scientific">Epilithonimonas bovis DSM 19482</name>
    <dbReference type="NCBI Taxonomy" id="1121284"/>
    <lineage>
        <taxon>Bacteria</taxon>
        <taxon>Pseudomonadati</taxon>
        <taxon>Bacteroidota</taxon>
        <taxon>Flavobacteriia</taxon>
        <taxon>Flavobacteriales</taxon>
        <taxon>Weeksellaceae</taxon>
        <taxon>Chryseobacterium group</taxon>
        <taxon>Epilithonimonas</taxon>
    </lineage>
</organism>
<gene>
    <name evidence="1" type="ORF">SAMN05660493_02440</name>
</gene>
<evidence type="ECO:0000313" key="1">
    <source>
        <dbReference type="EMBL" id="SIT97714.1"/>
    </source>
</evidence>
<dbReference type="AlphaFoldDB" id="A0A1U7PYU7"/>
<name>A0A1U7PYU7_9FLAO</name>
<reference evidence="2" key="1">
    <citation type="submission" date="2016-10" db="EMBL/GenBank/DDBJ databases">
        <authorList>
            <person name="Varghese N."/>
            <person name="Submissions S."/>
        </authorList>
    </citation>
    <scope>NUCLEOTIDE SEQUENCE [LARGE SCALE GENOMIC DNA]</scope>
    <source>
        <strain evidence="2">DSM 19482</strain>
    </source>
</reference>
<proteinExistence type="predicted"/>
<accession>A0A1U7PYU7</accession>
<dbReference type="EMBL" id="FTPU01000029">
    <property type="protein sequence ID" value="SIT97714.1"/>
    <property type="molecule type" value="Genomic_DNA"/>
</dbReference>
<keyword evidence="2" id="KW-1185">Reference proteome</keyword>